<accession>A0A4R2FAZ2</accession>
<reference evidence="2 3" key="1">
    <citation type="submission" date="2019-03" db="EMBL/GenBank/DDBJ databases">
        <title>Freshwater and sediment microbial communities from various areas in North America, analyzing microbe dynamics in response to fracking.</title>
        <authorList>
            <person name="Lamendella R."/>
        </authorList>
    </citation>
    <scope>NUCLEOTIDE SEQUENCE [LARGE SCALE GENOMIC DNA]</scope>
    <source>
        <strain evidence="2 3">74A</strain>
    </source>
</reference>
<dbReference type="Pfam" id="PF07238">
    <property type="entry name" value="PilZ"/>
    <property type="match status" value="1"/>
</dbReference>
<evidence type="ECO:0000313" key="3">
    <source>
        <dbReference type="Proteomes" id="UP000294832"/>
    </source>
</evidence>
<organism evidence="2 3">
    <name type="scientific">Shewanella fodinae</name>
    <dbReference type="NCBI Taxonomy" id="552357"/>
    <lineage>
        <taxon>Bacteria</taxon>
        <taxon>Pseudomonadati</taxon>
        <taxon>Pseudomonadota</taxon>
        <taxon>Gammaproteobacteria</taxon>
        <taxon>Alteromonadales</taxon>
        <taxon>Shewanellaceae</taxon>
        <taxon>Shewanella</taxon>
    </lineage>
</organism>
<dbReference type="AlphaFoldDB" id="A0A4R2FAZ2"/>
<dbReference type="InterPro" id="IPR009875">
    <property type="entry name" value="PilZ_domain"/>
</dbReference>
<dbReference type="Gene3D" id="2.40.10.220">
    <property type="entry name" value="predicted glycosyltransferase like domains"/>
    <property type="match status" value="1"/>
</dbReference>
<evidence type="ECO:0000259" key="1">
    <source>
        <dbReference type="Pfam" id="PF07238"/>
    </source>
</evidence>
<proteinExistence type="predicted"/>
<dbReference type="Proteomes" id="UP000294832">
    <property type="component" value="Unassembled WGS sequence"/>
</dbReference>
<dbReference type="OrthoDB" id="6267373at2"/>
<sequence>MGADNVESFKERRTSLRVDLEAEEVRIGWQDNDEKLCTDSAICVDLSRKGLLFEYRQPFKVGALIEVTFNSGGDAQNTVKGQVCRCTKSETCYRIALQLL</sequence>
<dbReference type="RefSeq" id="WP_133038674.1">
    <property type="nucleotide sequence ID" value="NZ_SLWF01000009.1"/>
</dbReference>
<protein>
    <submittedName>
        <fullName evidence="2">PilZ domain-containing protein</fullName>
    </submittedName>
</protein>
<dbReference type="SUPFAM" id="SSF141371">
    <property type="entry name" value="PilZ domain-like"/>
    <property type="match status" value="1"/>
</dbReference>
<name>A0A4R2FAZ2_9GAMM</name>
<dbReference type="GO" id="GO:0035438">
    <property type="term" value="F:cyclic-di-GMP binding"/>
    <property type="evidence" value="ECO:0007669"/>
    <property type="project" value="InterPro"/>
</dbReference>
<evidence type="ECO:0000313" key="2">
    <source>
        <dbReference type="EMBL" id="TCN85400.1"/>
    </source>
</evidence>
<comment type="caution">
    <text evidence="2">The sequence shown here is derived from an EMBL/GenBank/DDBJ whole genome shotgun (WGS) entry which is preliminary data.</text>
</comment>
<dbReference type="EMBL" id="SLWF01000009">
    <property type="protein sequence ID" value="TCN85400.1"/>
    <property type="molecule type" value="Genomic_DNA"/>
</dbReference>
<feature type="domain" description="PilZ" evidence="1">
    <location>
        <begin position="25"/>
        <end position="98"/>
    </location>
</feature>
<gene>
    <name evidence="2" type="ORF">EDC91_10960</name>
</gene>
<keyword evidence="3" id="KW-1185">Reference proteome</keyword>